<dbReference type="AlphaFoldDB" id="A0A0C3QEQ3"/>
<sequence length="109" mass="12655">MNFQDLVVVVFSYIDFGGNNKWLPDLGNCCPRLKSLNLDLCTGYTVKAVQAIVEMRMKREEIASLEELRMYPSYGESDCTATNEEIVWFSRVLKFNGKRPWYHIKGYDS</sequence>
<dbReference type="EMBL" id="KN822979">
    <property type="protein sequence ID" value="KIO29715.1"/>
    <property type="molecule type" value="Genomic_DNA"/>
</dbReference>
<accession>A0A0C3QEQ3</accession>
<evidence type="ECO:0008006" key="3">
    <source>
        <dbReference type="Google" id="ProtNLM"/>
    </source>
</evidence>
<evidence type="ECO:0000313" key="2">
    <source>
        <dbReference type="Proteomes" id="UP000054248"/>
    </source>
</evidence>
<reference evidence="2" key="2">
    <citation type="submission" date="2015-01" db="EMBL/GenBank/DDBJ databases">
        <title>Evolutionary Origins and Diversification of the Mycorrhizal Mutualists.</title>
        <authorList>
            <consortium name="DOE Joint Genome Institute"/>
            <consortium name="Mycorrhizal Genomics Consortium"/>
            <person name="Kohler A."/>
            <person name="Kuo A."/>
            <person name="Nagy L.G."/>
            <person name="Floudas D."/>
            <person name="Copeland A."/>
            <person name="Barry K.W."/>
            <person name="Cichocki N."/>
            <person name="Veneault-Fourrey C."/>
            <person name="LaButti K."/>
            <person name="Lindquist E.A."/>
            <person name="Lipzen A."/>
            <person name="Lundell T."/>
            <person name="Morin E."/>
            <person name="Murat C."/>
            <person name="Riley R."/>
            <person name="Ohm R."/>
            <person name="Sun H."/>
            <person name="Tunlid A."/>
            <person name="Henrissat B."/>
            <person name="Grigoriev I.V."/>
            <person name="Hibbett D.S."/>
            <person name="Martin F."/>
        </authorList>
    </citation>
    <scope>NUCLEOTIDE SEQUENCE [LARGE SCALE GENOMIC DNA]</scope>
    <source>
        <strain evidence="2">MUT 4182</strain>
    </source>
</reference>
<evidence type="ECO:0000313" key="1">
    <source>
        <dbReference type="EMBL" id="KIO29715.1"/>
    </source>
</evidence>
<name>A0A0C3QEQ3_9AGAM</name>
<dbReference type="STRING" id="1051891.A0A0C3QEQ3"/>
<dbReference type="OrthoDB" id="10422029at2759"/>
<proteinExistence type="predicted"/>
<gene>
    <name evidence="1" type="ORF">M407DRAFT_6013</name>
</gene>
<reference evidence="1 2" key="1">
    <citation type="submission" date="2014-04" db="EMBL/GenBank/DDBJ databases">
        <authorList>
            <consortium name="DOE Joint Genome Institute"/>
            <person name="Kuo A."/>
            <person name="Girlanda M."/>
            <person name="Perotto S."/>
            <person name="Kohler A."/>
            <person name="Nagy L.G."/>
            <person name="Floudas D."/>
            <person name="Copeland A."/>
            <person name="Barry K.W."/>
            <person name="Cichocki N."/>
            <person name="Veneault-Fourrey C."/>
            <person name="LaButti K."/>
            <person name="Lindquist E.A."/>
            <person name="Lipzen A."/>
            <person name="Lundell T."/>
            <person name="Morin E."/>
            <person name="Murat C."/>
            <person name="Sun H."/>
            <person name="Tunlid A."/>
            <person name="Henrissat B."/>
            <person name="Grigoriev I.V."/>
            <person name="Hibbett D.S."/>
            <person name="Martin F."/>
            <person name="Nordberg H.P."/>
            <person name="Cantor M.N."/>
            <person name="Hua S.X."/>
        </authorList>
    </citation>
    <scope>NUCLEOTIDE SEQUENCE [LARGE SCALE GENOMIC DNA]</scope>
    <source>
        <strain evidence="1 2">MUT 4182</strain>
    </source>
</reference>
<protein>
    <recommendedName>
        <fullName evidence="3">F-box domain-containing protein</fullName>
    </recommendedName>
</protein>
<keyword evidence="2" id="KW-1185">Reference proteome</keyword>
<dbReference type="Proteomes" id="UP000054248">
    <property type="component" value="Unassembled WGS sequence"/>
</dbReference>
<organism evidence="1 2">
    <name type="scientific">Tulasnella calospora MUT 4182</name>
    <dbReference type="NCBI Taxonomy" id="1051891"/>
    <lineage>
        <taxon>Eukaryota</taxon>
        <taxon>Fungi</taxon>
        <taxon>Dikarya</taxon>
        <taxon>Basidiomycota</taxon>
        <taxon>Agaricomycotina</taxon>
        <taxon>Agaricomycetes</taxon>
        <taxon>Cantharellales</taxon>
        <taxon>Tulasnellaceae</taxon>
        <taxon>Tulasnella</taxon>
    </lineage>
</organism>
<dbReference type="HOGENOM" id="CLU_2185895_0_0_1"/>